<dbReference type="Proteomes" id="UP000887568">
    <property type="component" value="Unplaced"/>
</dbReference>
<dbReference type="InterPro" id="IPR020904">
    <property type="entry name" value="Sc_DH/Rdtase_CS"/>
</dbReference>
<dbReference type="PRINTS" id="PR00080">
    <property type="entry name" value="SDRFAMILY"/>
</dbReference>
<comment type="similarity">
    <text evidence="2">Belongs to the short-chain dehydrogenases/reductases (SDR) family.</text>
</comment>
<keyword evidence="1" id="KW-0560">Oxidoreductase</keyword>
<feature type="compositionally biased region" description="Polar residues" evidence="3">
    <location>
        <begin position="432"/>
        <end position="452"/>
    </location>
</feature>
<dbReference type="InterPro" id="IPR002347">
    <property type="entry name" value="SDR_fam"/>
</dbReference>
<dbReference type="AlphaFoldDB" id="A0A913Z9Z4"/>
<keyword evidence="6" id="KW-1185">Reference proteome</keyword>
<dbReference type="Pfam" id="PF00106">
    <property type="entry name" value="adh_short"/>
    <property type="match status" value="1"/>
</dbReference>
<name>A0A913Z9Z4_PATMI</name>
<feature type="compositionally biased region" description="Basic and acidic residues" evidence="3">
    <location>
        <begin position="378"/>
        <end position="387"/>
    </location>
</feature>
<dbReference type="OMA" id="NCLGHFR"/>
<dbReference type="PANTHER" id="PTHR43313:SF50">
    <property type="entry name" value="GH26015P"/>
    <property type="match status" value="1"/>
</dbReference>
<dbReference type="InterPro" id="IPR036291">
    <property type="entry name" value="NAD(P)-bd_dom_sf"/>
</dbReference>
<keyword evidence="4" id="KW-0812">Transmembrane</keyword>
<evidence type="ECO:0000313" key="5">
    <source>
        <dbReference type="EnsemblMetazoa" id="XP_038047821.1"/>
    </source>
</evidence>
<feature type="transmembrane region" description="Helical" evidence="4">
    <location>
        <begin position="6"/>
        <end position="23"/>
    </location>
</feature>
<dbReference type="PROSITE" id="PS00061">
    <property type="entry name" value="ADH_SHORT"/>
    <property type="match status" value="1"/>
</dbReference>
<keyword evidence="4" id="KW-0472">Membrane</keyword>
<evidence type="ECO:0000256" key="3">
    <source>
        <dbReference type="SAM" id="MobiDB-lite"/>
    </source>
</evidence>
<evidence type="ECO:0000256" key="4">
    <source>
        <dbReference type="SAM" id="Phobius"/>
    </source>
</evidence>
<proteinExistence type="inferred from homology"/>
<dbReference type="RefSeq" id="XP_038047821.1">
    <property type="nucleotide sequence ID" value="XM_038191893.1"/>
</dbReference>
<sequence length="452" mass="49690">MSAKLVLYSAITLGFNGLVLRRYLRDELLLTFPYVLVLILPTITQPFCQYFLGGFCGVFVFAAAVYKLYQNLPQQFVDVKDKVVLITGCDTGLGHATALYLDSLGAHVLACCYDKNGAGERDLVANSSSRLMTIELDVTDQDQIQEALEIVKDLLDGRELWGVVNNAGVCLYAEAEITTVDAFKKMWDVNCLGHFRMVKTFLPLLRKSRGRIVNVTSMCDKLATPSFPAYCSSKSAALGFSNVLRMELKKWGISVSIIQPGGFKTQAVVGTQFITRYQQLLAALDPRIADDYGKRYFNTALSAMYTSDDIRLMEDFSPVSTAVAHALFAKSPRAHYLCGVPAIILDWIANHLPAFINDAVGMLVTGTYMPESALPTEEENRLATERRKSQRRAKNQRANMPHKQVHFELGAGESGNRESSANVIQNVGAGESGNQGTSNGIENTSDTTQSST</sequence>
<keyword evidence="4" id="KW-1133">Transmembrane helix</keyword>
<feature type="region of interest" description="Disordered" evidence="3">
    <location>
        <begin position="374"/>
        <end position="452"/>
    </location>
</feature>
<dbReference type="EnsemblMetazoa" id="XM_038191893.1">
    <property type="protein sequence ID" value="XP_038047821.1"/>
    <property type="gene ID" value="LOC119721935"/>
</dbReference>
<dbReference type="PRINTS" id="PR00081">
    <property type="entry name" value="GDHRDH"/>
</dbReference>
<dbReference type="GO" id="GO:0008202">
    <property type="term" value="P:steroid metabolic process"/>
    <property type="evidence" value="ECO:0007669"/>
    <property type="project" value="TreeGrafter"/>
</dbReference>
<protein>
    <submittedName>
        <fullName evidence="5">Uncharacterized protein</fullName>
    </submittedName>
</protein>
<feature type="transmembrane region" description="Helical" evidence="4">
    <location>
        <begin position="28"/>
        <end position="44"/>
    </location>
</feature>
<reference evidence="5" key="1">
    <citation type="submission" date="2022-11" db="UniProtKB">
        <authorList>
            <consortium name="EnsemblMetazoa"/>
        </authorList>
    </citation>
    <scope>IDENTIFICATION</scope>
</reference>
<dbReference type="SUPFAM" id="SSF51735">
    <property type="entry name" value="NAD(P)-binding Rossmann-fold domains"/>
    <property type="match status" value="1"/>
</dbReference>
<evidence type="ECO:0000256" key="2">
    <source>
        <dbReference type="RuleBase" id="RU000363"/>
    </source>
</evidence>
<dbReference type="Gene3D" id="3.40.50.720">
    <property type="entry name" value="NAD(P)-binding Rossmann-like Domain"/>
    <property type="match status" value="1"/>
</dbReference>
<evidence type="ECO:0000313" key="6">
    <source>
        <dbReference type="Proteomes" id="UP000887568"/>
    </source>
</evidence>
<dbReference type="GeneID" id="119721935"/>
<accession>A0A913Z9Z4</accession>
<dbReference type="PANTHER" id="PTHR43313">
    <property type="entry name" value="SHORT-CHAIN DEHYDROGENASE/REDUCTASE FAMILY 9C"/>
    <property type="match status" value="1"/>
</dbReference>
<evidence type="ECO:0000256" key="1">
    <source>
        <dbReference type="ARBA" id="ARBA00023002"/>
    </source>
</evidence>
<dbReference type="OrthoDB" id="294295at2759"/>
<dbReference type="GO" id="GO:0016491">
    <property type="term" value="F:oxidoreductase activity"/>
    <property type="evidence" value="ECO:0007669"/>
    <property type="project" value="UniProtKB-KW"/>
</dbReference>
<organism evidence="5 6">
    <name type="scientific">Patiria miniata</name>
    <name type="common">Bat star</name>
    <name type="synonym">Asterina miniata</name>
    <dbReference type="NCBI Taxonomy" id="46514"/>
    <lineage>
        <taxon>Eukaryota</taxon>
        <taxon>Metazoa</taxon>
        <taxon>Echinodermata</taxon>
        <taxon>Eleutherozoa</taxon>
        <taxon>Asterozoa</taxon>
        <taxon>Asteroidea</taxon>
        <taxon>Valvatacea</taxon>
        <taxon>Valvatida</taxon>
        <taxon>Asterinidae</taxon>
        <taxon>Patiria</taxon>
    </lineage>
</organism>